<dbReference type="PANTHER" id="PTHR12684:SF2">
    <property type="entry name" value="TRNA 2'-PHOSPHOTRANSFERASE 1"/>
    <property type="match status" value="1"/>
</dbReference>
<dbReference type="EC" id="2.7.1.160" evidence="3"/>
<dbReference type="GO" id="GO:0000215">
    <property type="term" value="F:tRNA 2'-phosphotransferase activity"/>
    <property type="evidence" value="ECO:0007669"/>
    <property type="project" value="UniProtKB-EC"/>
</dbReference>
<evidence type="ECO:0000256" key="1">
    <source>
        <dbReference type="ARBA" id="ARBA00003343"/>
    </source>
</evidence>
<organism evidence="7 8">
    <name type="scientific">Cryptolaemus montrouzieri</name>
    <dbReference type="NCBI Taxonomy" id="559131"/>
    <lineage>
        <taxon>Eukaryota</taxon>
        <taxon>Metazoa</taxon>
        <taxon>Ecdysozoa</taxon>
        <taxon>Arthropoda</taxon>
        <taxon>Hexapoda</taxon>
        <taxon>Insecta</taxon>
        <taxon>Pterygota</taxon>
        <taxon>Neoptera</taxon>
        <taxon>Endopterygota</taxon>
        <taxon>Coleoptera</taxon>
        <taxon>Polyphaga</taxon>
        <taxon>Cucujiformia</taxon>
        <taxon>Coccinelloidea</taxon>
        <taxon>Coccinellidae</taxon>
        <taxon>Scymninae</taxon>
        <taxon>Scymnini</taxon>
        <taxon>Cryptolaemus</taxon>
    </lineage>
</organism>
<comment type="similarity">
    <text evidence="2">Belongs to the KptA/TPT1 family.</text>
</comment>
<evidence type="ECO:0000256" key="5">
    <source>
        <dbReference type="ARBA" id="ARBA00023027"/>
    </source>
</evidence>
<dbReference type="Gene3D" id="1.10.10.970">
    <property type="entry name" value="RNA 2'-phosphotransferase, Tpt1/KptA family, N-terminal domain"/>
    <property type="match status" value="1"/>
</dbReference>
<reference evidence="7 8" key="1">
    <citation type="journal article" date="2021" name="BMC Biol.">
        <title>Horizontally acquired antibacterial genes associated with adaptive radiation of ladybird beetles.</title>
        <authorList>
            <person name="Li H.S."/>
            <person name="Tang X.F."/>
            <person name="Huang Y.H."/>
            <person name="Xu Z.Y."/>
            <person name="Chen M.L."/>
            <person name="Du X.Y."/>
            <person name="Qiu B.Y."/>
            <person name="Chen P.T."/>
            <person name="Zhang W."/>
            <person name="Slipinski A."/>
            <person name="Escalona H.E."/>
            <person name="Waterhouse R.M."/>
            <person name="Zwick A."/>
            <person name="Pang H."/>
        </authorList>
    </citation>
    <scope>NUCLEOTIDE SEQUENCE [LARGE SCALE GENOMIC DNA]</scope>
    <source>
        <strain evidence="7">SYSU2018</strain>
    </source>
</reference>
<dbReference type="Pfam" id="PF01885">
    <property type="entry name" value="PTS_2-RNA"/>
    <property type="match status" value="2"/>
</dbReference>
<comment type="function">
    <text evidence="1">Catalyzes the last step of tRNA splicing, the transfer of the splice junction 2'-phosphate from ligated tRNA to NAD to produce ADP-ribose 1''-2'' cyclic phosphate.</text>
</comment>
<dbReference type="EMBL" id="JABFTP020000001">
    <property type="protein sequence ID" value="KAL3266518.1"/>
    <property type="molecule type" value="Genomic_DNA"/>
</dbReference>
<keyword evidence="4" id="KW-0808">Transferase</keyword>
<evidence type="ECO:0000256" key="4">
    <source>
        <dbReference type="ARBA" id="ARBA00022679"/>
    </source>
</evidence>
<keyword evidence="8" id="KW-1185">Reference proteome</keyword>
<evidence type="ECO:0000256" key="3">
    <source>
        <dbReference type="ARBA" id="ARBA00012007"/>
    </source>
</evidence>
<evidence type="ECO:0000313" key="7">
    <source>
        <dbReference type="EMBL" id="KAL3266518.1"/>
    </source>
</evidence>
<proteinExistence type="inferred from homology"/>
<dbReference type="AlphaFoldDB" id="A0ABD2MJH5"/>
<evidence type="ECO:0000256" key="2">
    <source>
        <dbReference type="ARBA" id="ARBA00009836"/>
    </source>
</evidence>
<protein>
    <recommendedName>
        <fullName evidence="3">2'-phosphotransferase</fullName>
        <ecNumber evidence="3">2.7.1.160</ecNumber>
    </recommendedName>
</protein>
<evidence type="ECO:0000256" key="6">
    <source>
        <dbReference type="ARBA" id="ARBA00047949"/>
    </source>
</evidence>
<accession>A0ABD2MJH5</accession>
<dbReference type="InterPro" id="IPR042081">
    <property type="entry name" value="RNA_2'-PTrans_C"/>
</dbReference>
<sequence>MYEVTHTKSKQNIRLSKFLSWLLRHGAVKDQIPIGSDGFVSVKHILNHPTLRESFDVRANQGHSIDLVKELELIPITRPDSFKCVVHSTFLTNWDKIKVEGLHRMKRNHIHFAQSLLDTNTVTSGLRKNAEIFIYINLKCALEKGLKFFLSTNGVILSPGDDHGYVKPSFFQKVCQVDGSILKF</sequence>
<evidence type="ECO:0000313" key="8">
    <source>
        <dbReference type="Proteomes" id="UP001516400"/>
    </source>
</evidence>
<dbReference type="PANTHER" id="PTHR12684">
    <property type="entry name" value="PUTATIVE PHOSPHOTRANSFERASE"/>
    <property type="match status" value="1"/>
</dbReference>
<keyword evidence="5" id="KW-0520">NAD</keyword>
<dbReference type="InterPro" id="IPR002745">
    <property type="entry name" value="Ptrans_KptA/Tpt1"/>
</dbReference>
<dbReference type="Proteomes" id="UP001516400">
    <property type="component" value="Unassembled WGS sequence"/>
</dbReference>
<name>A0ABD2MJH5_9CUCU</name>
<dbReference type="InterPro" id="IPR042080">
    <property type="entry name" value="RNA_2'-PTrans_N"/>
</dbReference>
<comment type="catalytic activity">
    <reaction evidence="6">
        <text>2'-phospho-[ligated tRNA] + NAD(+) = mature tRNA + ADP-alpha-D-ribose 1'',2''-cyclic phosphate + nicotinamide</text>
        <dbReference type="Rhea" id="RHEA:23324"/>
        <dbReference type="Rhea" id="RHEA-COMP:11106"/>
        <dbReference type="Rhea" id="RHEA-COMP:11107"/>
        <dbReference type="ChEBI" id="CHEBI:17154"/>
        <dbReference type="ChEBI" id="CHEBI:57540"/>
        <dbReference type="ChEBI" id="CHEBI:76596"/>
        <dbReference type="ChEBI" id="CHEBI:82883"/>
        <dbReference type="ChEBI" id="CHEBI:85027"/>
        <dbReference type="EC" id="2.7.1.160"/>
    </reaction>
</comment>
<dbReference type="Gene3D" id="3.20.170.30">
    <property type="match status" value="1"/>
</dbReference>
<dbReference type="SUPFAM" id="SSF56399">
    <property type="entry name" value="ADP-ribosylation"/>
    <property type="match status" value="1"/>
</dbReference>
<gene>
    <name evidence="7" type="ORF">HHI36_010688</name>
</gene>
<comment type="caution">
    <text evidence="7">The sequence shown here is derived from an EMBL/GenBank/DDBJ whole genome shotgun (WGS) entry which is preliminary data.</text>
</comment>